<gene>
    <name evidence="1" type="ORF">PL78_19090</name>
</gene>
<proteinExistence type="predicted"/>
<reference evidence="1 2" key="1">
    <citation type="journal article" date="2016" name="Toxins">
        <title>The Draft Genome Sequence of the Yersinia entomophaga Entomopathogenic Type Strain MH96T.</title>
        <authorList>
            <person name="Hurst M.R."/>
            <person name="Beattie A."/>
            <person name="Altermann E."/>
            <person name="Moraga R.M."/>
            <person name="Harper L.A."/>
            <person name="Calder J."/>
            <person name="Laugraud A."/>
        </authorList>
    </citation>
    <scope>NUCLEOTIDE SEQUENCE [LARGE SCALE GENOMIC DNA]</scope>
    <source>
        <strain evidence="1 2">MH96</strain>
    </source>
</reference>
<dbReference type="EMBL" id="CP010029">
    <property type="protein sequence ID" value="ANI31919.1"/>
    <property type="molecule type" value="Genomic_DNA"/>
</dbReference>
<evidence type="ECO:0000313" key="1">
    <source>
        <dbReference type="EMBL" id="ANI31919.1"/>
    </source>
</evidence>
<keyword evidence="2" id="KW-1185">Reference proteome</keyword>
<organism evidence="1 2">
    <name type="scientific">Yersinia entomophaga</name>
    <dbReference type="NCBI Taxonomy" id="935293"/>
    <lineage>
        <taxon>Bacteria</taxon>
        <taxon>Pseudomonadati</taxon>
        <taxon>Pseudomonadota</taxon>
        <taxon>Gammaproteobacteria</taxon>
        <taxon>Enterobacterales</taxon>
        <taxon>Yersiniaceae</taxon>
        <taxon>Yersinia</taxon>
    </lineage>
</organism>
<evidence type="ECO:0000313" key="2">
    <source>
        <dbReference type="Proteomes" id="UP000266744"/>
    </source>
</evidence>
<name>A0ABM6BRE1_YERET</name>
<dbReference type="Proteomes" id="UP000266744">
    <property type="component" value="Chromosome"/>
</dbReference>
<sequence>MEATIENAIRSVARQCRTEIINSTAGIPKTQHDPIVTKILDRYAKKITALPPNSFSAKRWLSYFVRQIDKEIRGQQ</sequence>
<accession>A0ABM6BRE1</accession>
<dbReference type="RefSeq" id="WP_064518121.1">
    <property type="nucleotide sequence ID" value="NZ_CP010029.1"/>
</dbReference>
<protein>
    <submittedName>
        <fullName evidence="1">Uncharacterized protein</fullName>
    </submittedName>
</protein>